<feature type="compositionally biased region" description="Basic residues" evidence="5">
    <location>
        <begin position="347"/>
        <end position="359"/>
    </location>
</feature>
<dbReference type="InterPro" id="IPR016818">
    <property type="entry name" value="NOSIP"/>
</dbReference>
<dbReference type="InterPro" id="IPR013083">
    <property type="entry name" value="Znf_RING/FYVE/PHD"/>
</dbReference>
<accession>A0ABR1L6G2</accession>
<name>A0ABR1L6G2_9PEZI</name>
<dbReference type="PANTHER" id="PTHR13063:SF10">
    <property type="entry name" value="NITRIC OXIDE SYNTHASE-INTERACTING PROTEIN"/>
    <property type="match status" value="1"/>
</dbReference>
<dbReference type="GeneID" id="92030429"/>
<feature type="region of interest" description="Disordered" evidence="5">
    <location>
        <begin position="347"/>
        <end position="366"/>
    </location>
</feature>
<evidence type="ECO:0000256" key="4">
    <source>
        <dbReference type="PROSITE-ProRule" id="PRU00175"/>
    </source>
</evidence>
<evidence type="ECO:0000256" key="2">
    <source>
        <dbReference type="ARBA" id="ARBA00022771"/>
    </source>
</evidence>
<dbReference type="RefSeq" id="XP_066650492.1">
    <property type="nucleotide sequence ID" value="XM_066797523.1"/>
</dbReference>
<feature type="region of interest" description="Disordered" evidence="5">
    <location>
        <begin position="101"/>
        <end position="122"/>
    </location>
</feature>
<protein>
    <recommendedName>
        <fullName evidence="6">RING-type domain-containing protein</fullName>
    </recommendedName>
</protein>
<dbReference type="InterPro" id="IPR017907">
    <property type="entry name" value="Znf_RING_CS"/>
</dbReference>
<dbReference type="PROSITE" id="PS00518">
    <property type="entry name" value="ZF_RING_1"/>
    <property type="match status" value="1"/>
</dbReference>
<sequence length="394" mass="43215">MSHSISCLNTTQITWLTRNSGKRNTSLAFFTSYERDQLKSTWGSQRTRLARDSFLPFASCRLCLLPSRDPVACATGGDIFCRECAVANLLAQRKEIARLERERERREKEEAEERGRAEDEEQKKAVLDFERVQMGWEAKKRRNGEDGGGEAEVEERKRGTKRRFEVDEEEILRAALEERSKARKALEEEQNQSLAAKQLPSFWVPSQAPTASTTTATPAASAPIKLHPICPGSDDAAPHPYSLKTLVTVRFTEDAAAPRGGGGSGSADDKLRTCPSCRKGLSNATKAVLAVPCGHVVCKPCAKQFLTPEPLDPHHQTSASAAAEQQPEAGVVRCYVCEEVVSEAKAKRKDKKDKDRKKKDGGLKPGLVEIRCEGTGFAGGGKAVVEKKGVAFQC</sequence>
<dbReference type="Gene3D" id="3.30.40.10">
    <property type="entry name" value="Zinc/RING finger domain, C3HC4 (zinc finger)"/>
    <property type="match status" value="1"/>
</dbReference>
<dbReference type="PROSITE" id="PS50089">
    <property type="entry name" value="ZF_RING_2"/>
    <property type="match status" value="1"/>
</dbReference>
<feature type="region of interest" description="Disordered" evidence="5">
    <location>
        <begin position="137"/>
        <end position="163"/>
    </location>
</feature>
<evidence type="ECO:0000256" key="5">
    <source>
        <dbReference type="SAM" id="MobiDB-lite"/>
    </source>
</evidence>
<dbReference type="InterPro" id="IPR001841">
    <property type="entry name" value="Znf_RING"/>
</dbReference>
<keyword evidence="1" id="KW-0479">Metal-binding</keyword>
<comment type="caution">
    <text evidence="7">The sequence shown here is derived from an EMBL/GenBank/DDBJ whole genome shotgun (WGS) entry which is preliminary data.</text>
</comment>
<evidence type="ECO:0000313" key="7">
    <source>
        <dbReference type="EMBL" id="KAK7530253.1"/>
    </source>
</evidence>
<gene>
    <name evidence="7" type="ORF">J3D65DRAFT_561552</name>
</gene>
<evidence type="ECO:0000256" key="1">
    <source>
        <dbReference type="ARBA" id="ARBA00022723"/>
    </source>
</evidence>
<evidence type="ECO:0000259" key="6">
    <source>
        <dbReference type="PROSITE" id="PS50089"/>
    </source>
</evidence>
<dbReference type="SUPFAM" id="SSF57903">
    <property type="entry name" value="FYVE/PHD zinc finger"/>
    <property type="match status" value="1"/>
</dbReference>
<organism evidence="7 8">
    <name type="scientific">Phyllosticta citribraziliensis</name>
    <dbReference type="NCBI Taxonomy" id="989973"/>
    <lineage>
        <taxon>Eukaryota</taxon>
        <taxon>Fungi</taxon>
        <taxon>Dikarya</taxon>
        <taxon>Ascomycota</taxon>
        <taxon>Pezizomycotina</taxon>
        <taxon>Dothideomycetes</taxon>
        <taxon>Dothideomycetes incertae sedis</taxon>
        <taxon>Botryosphaeriales</taxon>
        <taxon>Phyllostictaceae</taxon>
        <taxon>Phyllosticta</taxon>
    </lineage>
</organism>
<dbReference type="EMBL" id="JBBPEH010000014">
    <property type="protein sequence ID" value="KAK7530253.1"/>
    <property type="molecule type" value="Genomic_DNA"/>
</dbReference>
<feature type="domain" description="RING-type" evidence="6">
    <location>
        <begin position="274"/>
        <end position="338"/>
    </location>
</feature>
<keyword evidence="2 4" id="KW-0863">Zinc-finger</keyword>
<evidence type="ECO:0000313" key="8">
    <source>
        <dbReference type="Proteomes" id="UP001360953"/>
    </source>
</evidence>
<dbReference type="InterPro" id="IPR011011">
    <property type="entry name" value="Znf_FYVE_PHD"/>
</dbReference>
<feature type="compositionally biased region" description="Basic and acidic residues" evidence="5">
    <location>
        <begin position="154"/>
        <end position="163"/>
    </location>
</feature>
<keyword evidence="8" id="KW-1185">Reference proteome</keyword>
<keyword evidence="3" id="KW-0862">Zinc</keyword>
<dbReference type="PANTHER" id="PTHR13063">
    <property type="entry name" value="ENOS INTERACTING PROTEIN"/>
    <property type="match status" value="1"/>
</dbReference>
<dbReference type="Proteomes" id="UP001360953">
    <property type="component" value="Unassembled WGS sequence"/>
</dbReference>
<reference evidence="7 8" key="1">
    <citation type="submission" date="2024-04" db="EMBL/GenBank/DDBJ databases">
        <title>Phyllosticta paracitricarpa is synonymous to the EU quarantine fungus P. citricarpa based on phylogenomic analyses.</title>
        <authorList>
            <consortium name="Lawrence Berkeley National Laboratory"/>
            <person name="Van ingen-buijs V.A."/>
            <person name="Van westerhoven A.C."/>
            <person name="Haridas S."/>
            <person name="Skiadas P."/>
            <person name="Martin F."/>
            <person name="Groenewald J.Z."/>
            <person name="Crous P.W."/>
            <person name="Seidl M.F."/>
        </authorList>
    </citation>
    <scope>NUCLEOTIDE SEQUENCE [LARGE SCALE GENOMIC DNA]</scope>
    <source>
        <strain evidence="7 8">CPC 17464</strain>
    </source>
</reference>
<evidence type="ECO:0000256" key="3">
    <source>
        <dbReference type="ARBA" id="ARBA00022833"/>
    </source>
</evidence>
<proteinExistence type="predicted"/>